<comment type="cofactor">
    <cofactor evidence="17">
        <name>Mg(2+)</name>
        <dbReference type="ChEBI" id="CHEBI:18420"/>
    </cofactor>
</comment>
<evidence type="ECO:0000256" key="6">
    <source>
        <dbReference type="ARBA" id="ARBA00022741"/>
    </source>
</evidence>
<evidence type="ECO:0000256" key="10">
    <source>
        <dbReference type="ARBA" id="ARBA00023027"/>
    </source>
</evidence>
<dbReference type="EC" id="5.1.99.6" evidence="19"/>
<feature type="binding site" evidence="18">
    <location>
        <position position="116"/>
    </location>
    <ligand>
        <name>K(+)</name>
        <dbReference type="ChEBI" id="CHEBI:29103"/>
    </ligand>
</feature>
<dbReference type="PANTHER" id="PTHR12592:SF0">
    <property type="entry name" value="ATP-DEPENDENT (S)-NAD(P)H-HYDRATE DEHYDRATASE"/>
    <property type="match status" value="1"/>
</dbReference>
<dbReference type="PROSITE" id="PS51385">
    <property type="entry name" value="YJEF_N"/>
    <property type="match status" value="1"/>
</dbReference>
<evidence type="ECO:0000256" key="19">
    <source>
        <dbReference type="PIRNR" id="PIRNR017184"/>
    </source>
</evidence>
<dbReference type="Pfam" id="PF03853">
    <property type="entry name" value="YjeF_N"/>
    <property type="match status" value="1"/>
</dbReference>
<evidence type="ECO:0000313" key="23">
    <source>
        <dbReference type="Proteomes" id="UP001500713"/>
    </source>
</evidence>
<evidence type="ECO:0000259" key="21">
    <source>
        <dbReference type="PROSITE" id="PS51385"/>
    </source>
</evidence>
<feature type="binding site" evidence="17">
    <location>
        <position position="239"/>
    </location>
    <ligand>
        <name>(6S)-NADPHX</name>
        <dbReference type="ChEBI" id="CHEBI:64076"/>
    </ligand>
</feature>
<keyword evidence="10 17" id="KW-0520">NAD</keyword>
<dbReference type="EMBL" id="BAAAEM010000003">
    <property type="protein sequence ID" value="GAA0482658.1"/>
    <property type="molecule type" value="Genomic_DNA"/>
</dbReference>
<feature type="binding site" evidence="17">
    <location>
        <position position="410"/>
    </location>
    <ligand>
        <name>AMP</name>
        <dbReference type="ChEBI" id="CHEBI:456215"/>
    </ligand>
</feature>
<evidence type="ECO:0000256" key="12">
    <source>
        <dbReference type="ARBA" id="ARBA00023239"/>
    </source>
</evidence>
<proteinExistence type="inferred from homology"/>
<keyword evidence="6 17" id="KW-0547">Nucleotide-binding</keyword>
<comment type="function">
    <text evidence="18">Catalyzes the epimerization of the S- and R-forms of NAD(P)HX, a damaged form of NAD(P)H that is a result of enzymatic or heat-dependent hydration. This is a prerequisite for the S-specific NAD(P)H-hydrate dehydratase to allow the repair of both epimers of NAD(P)HX.</text>
</comment>
<evidence type="ECO:0000313" key="22">
    <source>
        <dbReference type="EMBL" id="GAA0482658.1"/>
    </source>
</evidence>
<dbReference type="HAMAP" id="MF_01965">
    <property type="entry name" value="NADHX_dehydratase"/>
    <property type="match status" value="1"/>
</dbReference>
<keyword evidence="13" id="KW-0511">Multifunctional enzyme</keyword>
<keyword evidence="5 18" id="KW-0479">Metal-binding</keyword>
<keyword evidence="9 18" id="KW-0630">Potassium</keyword>
<dbReference type="PIRSF" id="PIRSF017184">
    <property type="entry name" value="Nnr"/>
    <property type="match status" value="1"/>
</dbReference>
<feature type="binding site" evidence="18">
    <location>
        <begin position="120"/>
        <end position="126"/>
    </location>
    <ligand>
        <name>(6S)-NADPHX</name>
        <dbReference type="ChEBI" id="CHEBI:64076"/>
    </ligand>
</feature>
<evidence type="ECO:0000256" key="2">
    <source>
        <dbReference type="ARBA" id="ARBA00000909"/>
    </source>
</evidence>
<evidence type="ECO:0000256" key="4">
    <source>
        <dbReference type="ARBA" id="ARBA00009524"/>
    </source>
</evidence>
<dbReference type="SUPFAM" id="SSF53613">
    <property type="entry name" value="Ribokinase-like"/>
    <property type="match status" value="1"/>
</dbReference>
<keyword evidence="7 17" id="KW-0067">ATP-binding</keyword>
<reference evidence="22 23" key="1">
    <citation type="journal article" date="2019" name="Int. J. Syst. Evol. Microbiol.">
        <title>The Global Catalogue of Microorganisms (GCM) 10K type strain sequencing project: providing services to taxonomists for standard genome sequencing and annotation.</title>
        <authorList>
            <consortium name="The Broad Institute Genomics Platform"/>
            <consortium name="The Broad Institute Genome Sequencing Center for Infectious Disease"/>
            <person name="Wu L."/>
            <person name="Ma J."/>
        </authorList>
    </citation>
    <scope>NUCLEOTIDE SEQUENCE [LARGE SCALE GENOMIC DNA]</scope>
    <source>
        <strain evidence="22 23">JCM 14162</strain>
    </source>
</reference>
<keyword evidence="23" id="KW-1185">Reference proteome</keyword>
<feature type="binding site" evidence="17">
    <location>
        <position position="298"/>
    </location>
    <ligand>
        <name>(6S)-NADPHX</name>
        <dbReference type="ChEBI" id="CHEBI:64076"/>
    </ligand>
</feature>
<dbReference type="Gene3D" id="3.40.1190.20">
    <property type="match status" value="1"/>
</dbReference>
<dbReference type="InterPro" id="IPR029056">
    <property type="entry name" value="Ribokinase-like"/>
</dbReference>
<protein>
    <recommendedName>
        <fullName evidence="19">Bifunctional NAD(P)H-hydrate repair enzyme</fullName>
    </recommendedName>
    <alternativeName>
        <fullName evidence="19">Nicotinamide nucleotide repair protein</fullName>
    </alternativeName>
    <domain>
        <recommendedName>
            <fullName evidence="19">ADP-dependent (S)-NAD(P)H-hydrate dehydratase</fullName>
            <ecNumber evidence="19">4.2.1.136</ecNumber>
        </recommendedName>
        <alternativeName>
            <fullName evidence="19">ADP-dependent NAD(P)HX dehydratase</fullName>
        </alternativeName>
    </domain>
    <domain>
        <recommendedName>
            <fullName evidence="19">NAD(P)H-hydrate epimerase</fullName>
            <ecNumber evidence="19">5.1.99.6</ecNumber>
        </recommendedName>
    </domain>
</protein>
<evidence type="ECO:0000256" key="5">
    <source>
        <dbReference type="ARBA" id="ARBA00022723"/>
    </source>
</evidence>
<dbReference type="InterPro" id="IPR017953">
    <property type="entry name" value="Carbohydrate_kinase_pred_CS"/>
</dbReference>
<dbReference type="CDD" id="cd01171">
    <property type="entry name" value="YXKO-related"/>
    <property type="match status" value="1"/>
</dbReference>
<comment type="caution">
    <text evidence="18">Lacks conserved residue(s) required for the propagation of feature annotation.</text>
</comment>
<evidence type="ECO:0000256" key="13">
    <source>
        <dbReference type="ARBA" id="ARBA00023268"/>
    </source>
</evidence>
<evidence type="ECO:0000256" key="9">
    <source>
        <dbReference type="ARBA" id="ARBA00022958"/>
    </source>
</evidence>
<evidence type="ECO:0000256" key="11">
    <source>
        <dbReference type="ARBA" id="ARBA00023235"/>
    </source>
</evidence>
<feature type="binding site" evidence="17">
    <location>
        <position position="411"/>
    </location>
    <ligand>
        <name>(6S)-NADPHX</name>
        <dbReference type="ChEBI" id="CHEBI:64076"/>
    </ligand>
</feature>
<evidence type="ECO:0000256" key="3">
    <source>
        <dbReference type="ARBA" id="ARBA00006001"/>
    </source>
</evidence>
<accession>A0ABN1AS36</accession>
<feature type="binding site" evidence="17">
    <location>
        <position position="348"/>
    </location>
    <ligand>
        <name>(6S)-NADPHX</name>
        <dbReference type="ChEBI" id="CHEBI:64076"/>
    </ligand>
</feature>
<comment type="catalytic activity">
    <reaction evidence="1 18 19">
        <text>(6R)-NADHX = (6S)-NADHX</text>
        <dbReference type="Rhea" id="RHEA:32215"/>
        <dbReference type="ChEBI" id="CHEBI:64074"/>
        <dbReference type="ChEBI" id="CHEBI:64075"/>
        <dbReference type="EC" id="5.1.99.6"/>
    </reaction>
</comment>
<dbReference type="InterPro" id="IPR000631">
    <property type="entry name" value="CARKD"/>
</dbReference>
<keyword evidence="8 17" id="KW-0521">NADP</keyword>
<dbReference type="NCBIfam" id="TIGR00196">
    <property type="entry name" value="yjeF_cterm"/>
    <property type="match status" value="1"/>
</dbReference>
<feature type="binding site" evidence="18">
    <location>
        <begin position="59"/>
        <end position="63"/>
    </location>
    <ligand>
        <name>(6S)-NADPHX</name>
        <dbReference type="ChEBI" id="CHEBI:64076"/>
    </ligand>
</feature>
<feature type="binding site" evidence="18">
    <location>
        <position position="152"/>
    </location>
    <ligand>
        <name>K(+)</name>
        <dbReference type="ChEBI" id="CHEBI:29103"/>
    </ligand>
</feature>
<evidence type="ECO:0000256" key="16">
    <source>
        <dbReference type="ARBA" id="ARBA00049209"/>
    </source>
</evidence>
<comment type="subunit">
    <text evidence="17">Homotetramer.</text>
</comment>
<comment type="cofactor">
    <cofactor evidence="18 19">
        <name>K(+)</name>
        <dbReference type="ChEBI" id="CHEBI:29103"/>
    </cofactor>
    <text evidence="18 19">Binds 1 potassium ion per subunit.</text>
</comment>
<comment type="similarity">
    <text evidence="18">Belongs to the NnrE/AIBP family.</text>
</comment>
<feature type="domain" description="YjeF N-terminal" evidence="21">
    <location>
        <begin position="13"/>
        <end position="206"/>
    </location>
</feature>
<comment type="caution">
    <text evidence="22">The sequence shown here is derived from an EMBL/GenBank/DDBJ whole genome shotgun (WGS) entry which is preliminary data.</text>
</comment>
<comment type="catalytic activity">
    <reaction evidence="15 17 19">
        <text>(6S)-NADHX + ADP = AMP + phosphate + NADH + H(+)</text>
        <dbReference type="Rhea" id="RHEA:32223"/>
        <dbReference type="ChEBI" id="CHEBI:15378"/>
        <dbReference type="ChEBI" id="CHEBI:43474"/>
        <dbReference type="ChEBI" id="CHEBI:57945"/>
        <dbReference type="ChEBI" id="CHEBI:64074"/>
        <dbReference type="ChEBI" id="CHEBI:456215"/>
        <dbReference type="ChEBI" id="CHEBI:456216"/>
        <dbReference type="EC" id="4.2.1.136"/>
    </reaction>
</comment>
<dbReference type="PROSITE" id="PS51383">
    <property type="entry name" value="YJEF_C_3"/>
    <property type="match status" value="1"/>
</dbReference>
<evidence type="ECO:0000259" key="20">
    <source>
        <dbReference type="PROSITE" id="PS51383"/>
    </source>
</evidence>
<comment type="function">
    <text evidence="14 19">Bifunctional enzyme that catalyzes the epimerization of the S- and R-forms of NAD(P)HX and the dehydration of the S-form of NAD(P)HX at the expense of ADP, which is converted to AMP. This allows the repair of both epimers of NAD(P)HX, a damaged form of NAD(P)H that is a result of enzymatic or heat-dependent hydration.</text>
</comment>
<keyword evidence="11 18" id="KW-0413">Isomerase</keyword>
<comment type="function">
    <text evidence="17">Catalyzes the dehydration of the S-form of NAD(P)HX at the expense of ADP, which is converted to AMP. Together with NAD(P)HX epimerase, which catalyzes the epimerization of the S- and R-forms, the enzyme allows the repair of both epimers of NAD(P)HX, a damaged form of NAD(P)H that is a result of enzymatic or heat-dependent hydration.</text>
</comment>
<feature type="domain" description="YjeF C-terminal" evidence="20">
    <location>
        <begin position="206"/>
        <end position="465"/>
    </location>
</feature>
<evidence type="ECO:0000256" key="7">
    <source>
        <dbReference type="ARBA" id="ARBA00022840"/>
    </source>
</evidence>
<dbReference type="PANTHER" id="PTHR12592">
    <property type="entry name" value="ATP-DEPENDENT (S)-NAD(P)H-HYDRATE DEHYDRATASE FAMILY MEMBER"/>
    <property type="match status" value="1"/>
</dbReference>
<evidence type="ECO:0000256" key="8">
    <source>
        <dbReference type="ARBA" id="ARBA00022857"/>
    </source>
</evidence>
<dbReference type="InterPro" id="IPR004443">
    <property type="entry name" value="YjeF_N_dom"/>
</dbReference>
<dbReference type="Proteomes" id="UP001500713">
    <property type="component" value="Unassembled WGS sequence"/>
</dbReference>
<comment type="similarity">
    <text evidence="17">Belongs to the NnrD/CARKD family.</text>
</comment>
<gene>
    <name evidence="18" type="primary">nnrE</name>
    <name evidence="17" type="synonym">nnrD</name>
    <name evidence="22" type="ORF">GCM10009096_26280</name>
</gene>
<dbReference type="Gene3D" id="3.40.50.10260">
    <property type="entry name" value="YjeF N-terminal domain"/>
    <property type="match status" value="1"/>
</dbReference>
<evidence type="ECO:0000256" key="15">
    <source>
        <dbReference type="ARBA" id="ARBA00048238"/>
    </source>
</evidence>
<dbReference type="InterPro" id="IPR030677">
    <property type="entry name" value="Nnr"/>
</dbReference>
<comment type="catalytic activity">
    <reaction evidence="2 18 19">
        <text>(6R)-NADPHX = (6S)-NADPHX</text>
        <dbReference type="Rhea" id="RHEA:32227"/>
        <dbReference type="ChEBI" id="CHEBI:64076"/>
        <dbReference type="ChEBI" id="CHEBI:64077"/>
        <dbReference type="EC" id="5.1.99.6"/>
    </reaction>
</comment>
<sequence length="466" mass="48860">MLNNGHILTAAEMQEAEQHLIANGSSVIALMDRAGSGAADYIWRTAPHIPTLVICGPGNNGGDGYVIAQALLEKGAIVKIVASAEPSTDAAKTAKSLWQGVMLSLEEAEPEMQFVDCLFGTGLTRPVSGNLLKHYHRLSNGAQRRVAIDLPSGIETDTGSRLNEVSNYDLTIALGAYKPAHYLNPAAALMGDRVGVDIGVRSVSQTKLLARRTIAEPGKTDHKYSRGLVAIVAGPMKGAAKLSALAAQRSGAGYVKIFAGSDFESPNHSIVTVPCDDVKQLRAKLADERIGVIVIGPGLGRDSNAKQLLDAVLEIEKPVVLDADALMLLGDEVHRLQGRSSPVAMTPHSGEFAALSGGGESSKIYASVKLAAQSGAVVVHKGSDTVIANPMGDAVVAQQTSNWLSTAGTGDILAGMIAARFTNEKDMFLAAQQGQWLHSRAASLAGPSFSPEILIDHIAKAIQECL</sequence>
<evidence type="ECO:0000256" key="1">
    <source>
        <dbReference type="ARBA" id="ARBA00000013"/>
    </source>
</evidence>
<comment type="similarity">
    <text evidence="3 19">In the N-terminal section; belongs to the NnrE/AIBP family.</text>
</comment>
<evidence type="ECO:0000256" key="18">
    <source>
        <dbReference type="HAMAP-Rule" id="MF_01966"/>
    </source>
</evidence>
<feature type="binding site" evidence="17">
    <location>
        <begin position="381"/>
        <end position="385"/>
    </location>
    <ligand>
        <name>AMP</name>
        <dbReference type="ChEBI" id="CHEBI:456215"/>
    </ligand>
</feature>
<name>A0ABN1AS36_9SPHN</name>
<dbReference type="Pfam" id="PF01256">
    <property type="entry name" value="Carb_kinase"/>
    <property type="match status" value="1"/>
</dbReference>
<dbReference type="RefSeq" id="WP_229953334.1">
    <property type="nucleotide sequence ID" value="NZ_BAAAEM010000003.1"/>
</dbReference>
<evidence type="ECO:0000256" key="17">
    <source>
        <dbReference type="HAMAP-Rule" id="MF_01965"/>
    </source>
</evidence>
<dbReference type="InterPro" id="IPR036652">
    <property type="entry name" value="YjeF_N_dom_sf"/>
</dbReference>
<keyword evidence="12 17" id="KW-0456">Lyase</keyword>
<comment type="similarity">
    <text evidence="4 19">In the C-terminal section; belongs to the NnrD/CARKD family.</text>
</comment>
<comment type="catalytic activity">
    <reaction evidence="16 17 19">
        <text>(6S)-NADPHX + ADP = AMP + phosphate + NADPH + H(+)</text>
        <dbReference type="Rhea" id="RHEA:32235"/>
        <dbReference type="ChEBI" id="CHEBI:15378"/>
        <dbReference type="ChEBI" id="CHEBI:43474"/>
        <dbReference type="ChEBI" id="CHEBI:57783"/>
        <dbReference type="ChEBI" id="CHEBI:64076"/>
        <dbReference type="ChEBI" id="CHEBI:456215"/>
        <dbReference type="ChEBI" id="CHEBI:456216"/>
        <dbReference type="EC" id="4.2.1.136"/>
    </reaction>
</comment>
<feature type="binding site" evidence="18">
    <location>
        <position position="149"/>
    </location>
    <ligand>
        <name>(6S)-NADPHX</name>
        <dbReference type="ChEBI" id="CHEBI:64076"/>
    </ligand>
</feature>
<dbReference type="SUPFAM" id="SSF64153">
    <property type="entry name" value="YjeF N-terminal domain-like"/>
    <property type="match status" value="1"/>
</dbReference>
<evidence type="ECO:0000256" key="14">
    <source>
        <dbReference type="ARBA" id="ARBA00025153"/>
    </source>
</evidence>
<dbReference type="NCBIfam" id="TIGR00197">
    <property type="entry name" value="yjeF_nterm"/>
    <property type="match status" value="1"/>
</dbReference>
<dbReference type="EC" id="4.2.1.136" evidence="19"/>
<organism evidence="22 23">
    <name type="scientific">Parasphingorhabdus litoris</name>
    <dbReference type="NCBI Taxonomy" id="394733"/>
    <lineage>
        <taxon>Bacteria</taxon>
        <taxon>Pseudomonadati</taxon>
        <taxon>Pseudomonadota</taxon>
        <taxon>Alphaproteobacteria</taxon>
        <taxon>Sphingomonadales</taxon>
        <taxon>Sphingomonadaceae</taxon>
        <taxon>Parasphingorhabdus</taxon>
    </lineage>
</organism>
<feature type="binding site" evidence="18">
    <location>
        <position position="60"/>
    </location>
    <ligand>
        <name>K(+)</name>
        <dbReference type="ChEBI" id="CHEBI:29103"/>
    </ligand>
</feature>
<dbReference type="HAMAP" id="MF_01966">
    <property type="entry name" value="NADHX_epimerase"/>
    <property type="match status" value="1"/>
</dbReference>
<dbReference type="PROSITE" id="PS01049">
    <property type="entry name" value="YJEF_C_1"/>
    <property type="match status" value="1"/>
</dbReference>